<comment type="caution">
    <text evidence="3">The sequence shown here is derived from an EMBL/GenBank/DDBJ whole genome shotgun (WGS) entry which is preliminary data.</text>
</comment>
<dbReference type="CDD" id="cd05379">
    <property type="entry name" value="CAP_bacterial"/>
    <property type="match status" value="1"/>
</dbReference>
<dbReference type="PANTHER" id="PTHR31157">
    <property type="entry name" value="SCP DOMAIN-CONTAINING PROTEIN"/>
    <property type="match status" value="1"/>
</dbReference>
<organism evidence="3 4">
    <name type="scientific">Candidatus Collierbacteria bacterium GW2011_GWC2_45_15</name>
    <dbReference type="NCBI Taxonomy" id="1618394"/>
    <lineage>
        <taxon>Bacteria</taxon>
        <taxon>Candidatus Collieribacteriota</taxon>
    </lineage>
</organism>
<dbReference type="AlphaFoldDB" id="A0A0G1P078"/>
<dbReference type="Gene3D" id="3.40.33.10">
    <property type="entry name" value="CAP"/>
    <property type="match status" value="1"/>
</dbReference>
<proteinExistence type="predicted"/>
<feature type="transmembrane region" description="Helical" evidence="1">
    <location>
        <begin position="258"/>
        <end position="278"/>
    </location>
</feature>
<dbReference type="EMBL" id="LCKM01000020">
    <property type="protein sequence ID" value="KKT98727.1"/>
    <property type="molecule type" value="Genomic_DNA"/>
</dbReference>
<dbReference type="Proteomes" id="UP000034214">
    <property type="component" value="Unassembled WGS sequence"/>
</dbReference>
<keyword evidence="1" id="KW-0812">Transmembrane</keyword>
<feature type="transmembrane region" description="Helical" evidence="1">
    <location>
        <begin position="225"/>
        <end position="246"/>
    </location>
</feature>
<keyword evidence="1" id="KW-1133">Transmembrane helix</keyword>
<evidence type="ECO:0000313" key="4">
    <source>
        <dbReference type="Proteomes" id="UP000034214"/>
    </source>
</evidence>
<keyword evidence="1" id="KW-0472">Membrane</keyword>
<feature type="domain" description="SCP" evidence="2">
    <location>
        <begin position="65"/>
        <end position="181"/>
    </location>
</feature>
<gene>
    <name evidence="3" type="ORF">UW99_C0020G0005</name>
</gene>
<sequence>MAHPFITLFAPHPHNNHKAKILRPRSIVILIGLFIMGRSIVDITIGLKPGVLGFASQIDPDKVIELTNAERLSAGVTILKENSELDQAALAKATDMFENNYWAHVSPTGTEPWYFVTQSGYEYKHAGENLARDFSNPKDVVTAWMASPTHRQNLLDNRYKDIGVAVIDGYINGVETTIVVQLFGSTQSTVAKIASTTVTNTVFAKESPDKLIPSSGLSPMDLSRAWSLAFVVLIMFALSLDWIFVLRYNIIRISGKTWAHLTYFAALAIIILIIRQGIVL</sequence>
<dbReference type="InterPro" id="IPR035940">
    <property type="entry name" value="CAP_sf"/>
</dbReference>
<reference evidence="3 4" key="1">
    <citation type="journal article" date="2015" name="Nature">
        <title>rRNA introns, odd ribosomes, and small enigmatic genomes across a large radiation of phyla.</title>
        <authorList>
            <person name="Brown C.T."/>
            <person name="Hug L.A."/>
            <person name="Thomas B.C."/>
            <person name="Sharon I."/>
            <person name="Castelle C.J."/>
            <person name="Singh A."/>
            <person name="Wilkins M.J."/>
            <person name="Williams K.H."/>
            <person name="Banfield J.F."/>
        </authorList>
    </citation>
    <scope>NUCLEOTIDE SEQUENCE [LARGE SCALE GENOMIC DNA]</scope>
</reference>
<evidence type="ECO:0000259" key="2">
    <source>
        <dbReference type="Pfam" id="PF00188"/>
    </source>
</evidence>
<evidence type="ECO:0000256" key="1">
    <source>
        <dbReference type="SAM" id="Phobius"/>
    </source>
</evidence>
<name>A0A0G1P078_9BACT</name>
<evidence type="ECO:0000313" key="3">
    <source>
        <dbReference type="EMBL" id="KKT98727.1"/>
    </source>
</evidence>
<dbReference type="SUPFAM" id="SSF55797">
    <property type="entry name" value="PR-1-like"/>
    <property type="match status" value="1"/>
</dbReference>
<protein>
    <recommendedName>
        <fullName evidence="2">SCP domain-containing protein</fullName>
    </recommendedName>
</protein>
<dbReference type="InterPro" id="IPR014044">
    <property type="entry name" value="CAP_dom"/>
</dbReference>
<dbReference type="PANTHER" id="PTHR31157:SF1">
    <property type="entry name" value="SCP DOMAIN-CONTAINING PROTEIN"/>
    <property type="match status" value="1"/>
</dbReference>
<accession>A0A0G1P078</accession>
<dbReference type="Pfam" id="PF00188">
    <property type="entry name" value="CAP"/>
    <property type="match status" value="1"/>
</dbReference>